<evidence type="ECO:0000313" key="2">
    <source>
        <dbReference type="Proteomes" id="UP000175989"/>
    </source>
</evidence>
<keyword evidence="2" id="KW-1185">Reference proteome</keyword>
<reference evidence="2" key="1">
    <citation type="journal article" date="2016" name="Front. Microbiol.">
        <title>Molecular Keys to the Janthinobacterium and Duganella spp. Interaction with the Plant Pathogen Fusarium graminearum.</title>
        <authorList>
            <person name="Haack F.S."/>
            <person name="Poehlein A."/>
            <person name="Kroger C."/>
            <person name="Voigt C.A."/>
            <person name="Piepenbring M."/>
            <person name="Bode H.B."/>
            <person name="Daniel R."/>
            <person name="Schafer W."/>
            <person name="Streit W.R."/>
        </authorList>
    </citation>
    <scope>NUCLEOTIDE SEQUENCE [LARGE SCALE GENOMIC DNA]</scope>
    <source>
        <strain evidence="2">T54</strain>
    </source>
</reference>
<protein>
    <submittedName>
        <fullName evidence="1">Uncharacterized protein</fullName>
    </submittedName>
</protein>
<organism evidence="1 2">
    <name type="scientific">Duganella phyllosphaerae</name>
    <dbReference type="NCBI Taxonomy" id="762836"/>
    <lineage>
        <taxon>Bacteria</taxon>
        <taxon>Pseudomonadati</taxon>
        <taxon>Pseudomonadota</taxon>
        <taxon>Betaproteobacteria</taxon>
        <taxon>Burkholderiales</taxon>
        <taxon>Oxalobacteraceae</taxon>
        <taxon>Telluria group</taxon>
        <taxon>Duganella</taxon>
    </lineage>
</organism>
<gene>
    <name evidence="1" type="ORF">DUPY_02950</name>
</gene>
<dbReference type="EMBL" id="LROM01000024">
    <property type="protein sequence ID" value="OFA09053.1"/>
    <property type="molecule type" value="Genomic_DNA"/>
</dbReference>
<accession>A0A1E7X7B3</accession>
<dbReference type="RefSeq" id="WP_070245942.1">
    <property type="nucleotide sequence ID" value="NZ_LROM01000024.1"/>
</dbReference>
<sequence>MNGMREMIVHVGVGLDAEGIKDALNEPEEYGDANNQLFSVAHALLADHKDDRAEVSEVGVDSVTRDFKHPSQVDVQMTISWTAYYGCKDMDTSDDETVTESATYTAEGDLVFLVPAPRRQASEC</sequence>
<proteinExistence type="predicted"/>
<comment type="caution">
    <text evidence="1">The sequence shown here is derived from an EMBL/GenBank/DDBJ whole genome shotgun (WGS) entry which is preliminary data.</text>
</comment>
<dbReference type="AlphaFoldDB" id="A0A1E7X7B3"/>
<dbReference type="OrthoDB" id="8781752at2"/>
<evidence type="ECO:0000313" key="1">
    <source>
        <dbReference type="EMBL" id="OFA09053.1"/>
    </source>
</evidence>
<dbReference type="Proteomes" id="UP000175989">
    <property type="component" value="Unassembled WGS sequence"/>
</dbReference>
<name>A0A1E7X7B3_9BURK</name>